<organism evidence="1 2">
    <name type="scientific">Halomonas casei</name>
    <dbReference type="NCBI Taxonomy" id="2742613"/>
    <lineage>
        <taxon>Bacteria</taxon>
        <taxon>Pseudomonadati</taxon>
        <taxon>Pseudomonadota</taxon>
        <taxon>Gammaproteobacteria</taxon>
        <taxon>Oceanospirillales</taxon>
        <taxon>Halomonadaceae</taxon>
        <taxon>Halomonas</taxon>
    </lineage>
</organism>
<evidence type="ECO:0000313" key="2">
    <source>
        <dbReference type="Proteomes" id="UP001645039"/>
    </source>
</evidence>
<dbReference type="EMBL" id="RRZD01000004">
    <property type="protein sequence ID" value="MBE0399685.1"/>
    <property type="molecule type" value="Genomic_DNA"/>
</dbReference>
<comment type="caution">
    <text evidence="1">The sequence shown here is derived from an EMBL/GenBank/DDBJ whole genome shotgun (WGS) entry which is preliminary data.</text>
</comment>
<sequence length="491" mass="57676">MINVERKNSFQLRLTRRLKEETSHNLDVYLFIPGELGLSTQLISEEAFYHSAINVSRTYYSDEYLLPLVHSRLASRNRLGSDSYRLSLSLYAYQYVVAMERTTQMMLVSANKLRHARQEEREENSEVHESANALRDQLNEMIDLSDGILKRLRRNQPSDESLYKYFANIDNYLSWFTEQQLLALVAHMPRGGEFTESRRRFISVCHREDEYRREQEYNAERVMADPTRMSNKMRLLRRLIEHPITLKQQALELGGGEQKAVKALATAVVMACVTLGVLRVREVVGDITALFVLAMALLYAMREVFKDDLRNTLWRLLRKGRPKWRRQYLDPTRNALVGRQLEWFDYKRFASLSDDIQQMRRRTVAQREEMVLHYRSSSRMSPTRFLSGYEHTRETLNLDISMLTRLMNKGKHHIYRLKDGQAVRESVERRHLFNLVVRETGSEDSPYLARWKVVVSRSGIVDVEKVEENTVIKNEVIKNEVIKNEVMKGSN</sequence>
<protein>
    <submittedName>
        <fullName evidence="1">Uncharacterized protein</fullName>
    </submittedName>
</protein>
<dbReference type="RefSeq" id="WP_096281704.1">
    <property type="nucleotide sequence ID" value="NZ_CBCSBM010000014.1"/>
</dbReference>
<name>A0ABR9EZP4_9GAMM</name>
<dbReference type="Proteomes" id="UP001645039">
    <property type="component" value="Unassembled WGS sequence"/>
</dbReference>
<proteinExistence type="predicted"/>
<gene>
    <name evidence="1" type="ORF">EI168_06115</name>
</gene>
<accession>A0ABR9EZP4</accession>
<evidence type="ECO:0000313" key="1">
    <source>
        <dbReference type="EMBL" id="MBE0399685.1"/>
    </source>
</evidence>
<keyword evidence="2" id="KW-1185">Reference proteome</keyword>
<reference evidence="1 2" key="1">
    <citation type="submission" date="2020-07" db="EMBL/GenBank/DDBJ databases">
        <title>Halophilic bacteria isolated from french cheeses.</title>
        <authorList>
            <person name="Kothe C.I."/>
            <person name="Farah-Kraiem B."/>
            <person name="Renault P."/>
            <person name="Dridi B."/>
        </authorList>
    </citation>
    <scope>NUCLEOTIDE SEQUENCE [LARGE SCALE GENOMIC DNA]</scope>
    <source>
        <strain evidence="1 2">FME1</strain>
    </source>
</reference>